<dbReference type="Pfam" id="PF06580">
    <property type="entry name" value="His_kinase"/>
    <property type="match status" value="1"/>
</dbReference>
<dbReference type="CDD" id="cd06225">
    <property type="entry name" value="HAMP"/>
    <property type="match status" value="1"/>
</dbReference>
<dbReference type="GO" id="GO:0000155">
    <property type="term" value="F:phosphorelay sensor kinase activity"/>
    <property type="evidence" value="ECO:0007669"/>
    <property type="project" value="InterPro"/>
</dbReference>
<evidence type="ECO:0000256" key="4">
    <source>
        <dbReference type="ARBA" id="ARBA00022679"/>
    </source>
</evidence>
<evidence type="ECO:0000256" key="2">
    <source>
        <dbReference type="ARBA" id="ARBA00022475"/>
    </source>
</evidence>
<comment type="subcellular location">
    <subcellularLocation>
        <location evidence="1">Cell membrane</location>
        <topology evidence="1">Multi-pass membrane protein</topology>
    </subcellularLocation>
</comment>
<comment type="caution">
    <text evidence="9">The sequence shown here is derived from an EMBL/GenBank/DDBJ whole genome shotgun (WGS) entry which is preliminary data.</text>
</comment>
<feature type="domain" description="HAMP" evidence="8">
    <location>
        <begin position="307"/>
        <end position="359"/>
    </location>
</feature>
<accession>A0A926KY71</accession>
<evidence type="ECO:0000256" key="7">
    <source>
        <dbReference type="SAM" id="Phobius"/>
    </source>
</evidence>
<dbReference type="EMBL" id="JACVVD010000019">
    <property type="protein sequence ID" value="MBD0384428.1"/>
    <property type="molecule type" value="Genomic_DNA"/>
</dbReference>
<dbReference type="GO" id="GO:0005886">
    <property type="term" value="C:plasma membrane"/>
    <property type="evidence" value="ECO:0007669"/>
    <property type="project" value="UniProtKB-SubCell"/>
</dbReference>
<sequence>MVKYKIFRNMLIMLIVLLIPATLLFSYSNKVGENVLRETLENSAAKQLEFTVLQLEQSLRQLETQTLLLVNDSNIKAYSSSWDFLEYVDHLLMRKNVEEKLILQSQANTLAHDVSVYWPQIKEALSTKGSLAYQDVELAAMPKNKWFIRKDDLDALSFHLLFTNPSIYKADLSNVTAIVETAIPGDYLKSVLKGLDASGNGTSFLYLSDSTTIANQTINKDFLTLLEHEGALQDNTAGGHPHLSVLKMDGTEFLVQTIRVPSLGGTLVSYIQLNEFLSPFKKVNRLVNTSLILLFVSGVGMSYLLYRHFRIPFGYMVRKIESLGSGDYNSRAVVRTNNEFDYLFAKFNEMASRIQSLIENVYEERVRTREAEYKHLQSQINPHFLYNCLFYIVSMAHKSPDAVTSMAKNLAQFYRYITRKAGTDSTLADEISLIESYLQVQSLRNKRLTYEIDILPSMLELSVPTLLLQPLVENAVVHGLERKRDSGIIRIQGSWSDDGYTITVEDDGAGMPEPNIRELTVQVYSQRNSDEIGCGLWNIHHRLINQFGPDSGLKFTNNVWGGFCVTVNIPSTRKEEFPYECIAGGR</sequence>
<keyword evidence="7" id="KW-0812">Transmembrane</keyword>
<evidence type="ECO:0000256" key="1">
    <source>
        <dbReference type="ARBA" id="ARBA00004651"/>
    </source>
</evidence>
<proteinExistence type="predicted"/>
<keyword evidence="10" id="KW-1185">Reference proteome</keyword>
<keyword evidence="3" id="KW-0597">Phosphoprotein</keyword>
<dbReference type="SUPFAM" id="SSF55874">
    <property type="entry name" value="ATPase domain of HSP90 chaperone/DNA topoisomerase II/histidine kinase"/>
    <property type="match status" value="1"/>
</dbReference>
<dbReference type="PANTHER" id="PTHR34220:SF7">
    <property type="entry name" value="SENSOR HISTIDINE KINASE YPDA"/>
    <property type="match status" value="1"/>
</dbReference>
<evidence type="ECO:0000256" key="3">
    <source>
        <dbReference type="ARBA" id="ARBA00022553"/>
    </source>
</evidence>
<dbReference type="Pfam" id="PF02518">
    <property type="entry name" value="HATPase_c"/>
    <property type="match status" value="1"/>
</dbReference>
<dbReference type="Gene3D" id="3.30.565.10">
    <property type="entry name" value="Histidine kinase-like ATPase, C-terminal domain"/>
    <property type="match status" value="1"/>
</dbReference>
<name>A0A926KY71_9BACL</name>
<dbReference type="InterPro" id="IPR050640">
    <property type="entry name" value="Bact_2-comp_sensor_kinase"/>
</dbReference>
<evidence type="ECO:0000313" key="9">
    <source>
        <dbReference type="EMBL" id="MBD0384428.1"/>
    </source>
</evidence>
<dbReference type="Gene3D" id="6.10.340.10">
    <property type="match status" value="1"/>
</dbReference>
<keyword evidence="2" id="KW-1003">Cell membrane</keyword>
<dbReference type="Proteomes" id="UP000650466">
    <property type="component" value="Unassembled WGS sequence"/>
</dbReference>
<dbReference type="InterPro" id="IPR003660">
    <property type="entry name" value="HAMP_dom"/>
</dbReference>
<evidence type="ECO:0000256" key="5">
    <source>
        <dbReference type="ARBA" id="ARBA00022777"/>
    </source>
</evidence>
<dbReference type="AlphaFoldDB" id="A0A926KY71"/>
<feature type="transmembrane region" description="Helical" evidence="7">
    <location>
        <begin position="286"/>
        <end position="306"/>
    </location>
</feature>
<gene>
    <name evidence="9" type="ORF">ICC18_30775</name>
</gene>
<evidence type="ECO:0000313" key="10">
    <source>
        <dbReference type="Proteomes" id="UP000650466"/>
    </source>
</evidence>
<dbReference type="PANTHER" id="PTHR34220">
    <property type="entry name" value="SENSOR HISTIDINE KINASE YPDA"/>
    <property type="match status" value="1"/>
</dbReference>
<evidence type="ECO:0000256" key="6">
    <source>
        <dbReference type="ARBA" id="ARBA00023136"/>
    </source>
</evidence>
<organism evidence="9 10">
    <name type="scientific">Paenibacillus sedimenti</name>
    <dbReference type="NCBI Taxonomy" id="2770274"/>
    <lineage>
        <taxon>Bacteria</taxon>
        <taxon>Bacillati</taxon>
        <taxon>Bacillota</taxon>
        <taxon>Bacilli</taxon>
        <taxon>Bacillales</taxon>
        <taxon>Paenibacillaceae</taxon>
        <taxon>Paenibacillus</taxon>
    </lineage>
</organism>
<dbReference type="InterPro" id="IPR036890">
    <property type="entry name" value="HATPase_C_sf"/>
</dbReference>
<dbReference type="RefSeq" id="WP_188178205.1">
    <property type="nucleotide sequence ID" value="NZ_JACVVD010000019.1"/>
</dbReference>
<reference evidence="9" key="1">
    <citation type="submission" date="2020-09" db="EMBL/GenBank/DDBJ databases">
        <title>Draft Genome Sequence of Paenibacillus sp. WST5.</title>
        <authorList>
            <person name="Bao Z."/>
        </authorList>
    </citation>
    <scope>NUCLEOTIDE SEQUENCE</scope>
    <source>
        <strain evidence="9">WST5</strain>
    </source>
</reference>
<dbReference type="InterPro" id="IPR010559">
    <property type="entry name" value="Sig_transdc_His_kin_internal"/>
</dbReference>
<protein>
    <submittedName>
        <fullName evidence="9">Histidine kinase</fullName>
    </submittedName>
</protein>
<dbReference type="PROSITE" id="PS50885">
    <property type="entry name" value="HAMP"/>
    <property type="match status" value="1"/>
</dbReference>
<dbReference type="SUPFAM" id="SSF158472">
    <property type="entry name" value="HAMP domain-like"/>
    <property type="match status" value="1"/>
</dbReference>
<keyword evidence="7" id="KW-1133">Transmembrane helix</keyword>
<keyword evidence="4" id="KW-0808">Transferase</keyword>
<keyword evidence="6 7" id="KW-0472">Membrane</keyword>
<evidence type="ECO:0000259" key="8">
    <source>
        <dbReference type="PROSITE" id="PS50885"/>
    </source>
</evidence>
<keyword evidence="5 9" id="KW-0418">Kinase</keyword>
<dbReference type="InterPro" id="IPR003594">
    <property type="entry name" value="HATPase_dom"/>
</dbReference>